<keyword evidence="6 7" id="KW-0862">Zinc</keyword>
<feature type="binding site" evidence="7">
    <location>
        <position position="127"/>
    </location>
    <ligand>
        <name>Zn(2+)</name>
        <dbReference type="ChEBI" id="CHEBI:29105"/>
        <label>1</label>
    </ligand>
</feature>
<evidence type="ECO:0000256" key="3">
    <source>
        <dbReference type="ARBA" id="ARBA00006759"/>
    </source>
</evidence>
<comment type="catalytic activity">
    <reaction evidence="1 7">
        <text>an S-(2-hydroxyacyl)glutathione + H2O = a 2-hydroxy carboxylate + glutathione + H(+)</text>
        <dbReference type="Rhea" id="RHEA:21864"/>
        <dbReference type="ChEBI" id="CHEBI:15377"/>
        <dbReference type="ChEBI" id="CHEBI:15378"/>
        <dbReference type="ChEBI" id="CHEBI:57925"/>
        <dbReference type="ChEBI" id="CHEBI:58896"/>
        <dbReference type="ChEBI" id="CHEBI:71261"/>
        <dbReference type="EC" id="3.1.2.6"/>
    </reaction>
</comment>
<evidence type="ECO:0000259" key="8">
    <source>
        <dbReference type="SMART" id="SM00849"/>
    </source>
</evidence>
<feature type="binding site" evidence="7">
    <location>
        <position position="57"/>
    </location>
    <ligand>
        <name>Zn(2+)</name>
        <dbReference type="ChEBI" id="CHEBI:29105"/>
        <label>2</label>
    </ligand>
</feature>
<dbReference type="OrthoDB" id="9802248at2"/>
<comment type="caution">
    <text evidence="9">The sequence shown here is derived from an EMBL/GenBank/DDBJ whole genome shotgun (WGS) entry which is preliminary data.</text>
</comment>
<evidence type="ECO:0000256" key="2">
    <source>
        <dbReference type="ARBA" id="ARBA00004963"/>
    </source>
</evidence>
<feature type="domain" description="Metallo-beta-lactamase" evidence="8">
    <location>
        <begin position="11"/>
        <end position="165"/>
    </location>
</feature>
<comment type="similarity">
    <text evidence="3 7">Belongs to the metallo-beta-lactamase superfamily. Glyoxalase II family.</text>
</comment>
<dbReference type="PANTHER" id="PTHR43705">
    <property type="entry name" value="HYDROXYACYLGLUTATHIONE HYDROLASE"/>
    <property type="match status" value="1"/>
</dbReference>
<accession>A0A246HQ01</accession>
<feature type="binding site" evidence="7">
    <location>
        <position position="110"/>
    </location>
    <ligand>
        <name>Zn(2+)</name>
        <dbReference type="ChEBI" id="CHEBI:29105"/>
        <label>1</label>
    </ligand>
</feature>
<dbReference type="AlphaFoldDB" id="A0A246HQ01"/>
<protein>
    <recommendedName>
        <fullName evidence="7">Hydroxyacylglutathione hydrolase</fullName>
        <ecNumber evidence="7">3.1.2.6</ecNumber>
    </recommendedName>
    <alternativeName>
        <fullName evidence="7">Glyoxalase II</fullName>
        <shortName evidence="7">Glx II</shortName>
    </alternativeName>
</protein>
<dbReference type="HAMAP" id="MF_01374">
    <property type="entry name" value="Glyoxalase_2"/>
    <property type="match status" value="1"/>
</dbReference>
<feature type="binding site" evidence="7">
    <location>
        <position position="165"/>
    </location>
    <ligand>
        <name>Zn(2+)</name>
        <dbReference type="ChEBI" id="CHEBI:29105"/>
        <label>2</label>
    </ligand>
</feature>
<name>A0A246HQ01_STEMA</name>
<dbReference type="EC" id="3.1.2.6" evidence="7"/>
<dbReference type="PIRSF" id="PIRSF005457">
    <property type="entry name" value="Glx"/>
    <property type="match status" value="1"/>
</dbReference>
<evidence type="ECO:0000313" key="10">
    <source>
        <dbReference type="Proteomes" id="UP000198157"/>
    </source>
</evidence>
<dbReference type="UniPathway" id="UPA00619">
    <property type="reaction ID" value="UER00676"/>
</dbReference>
<keyword evidence="5 7" id="KW-0378">Hydrolase</keyword>
<comment type="function">
    <text evidence="7">Thiolesterase that catalyzes the hydrolysis of S-D-lactoyl-glutathione to form glutathione and D-lactic acid.</text>
</comment>
<dbReference type="SUPFAM" id="SSF56281">
    <property type="entry name" value="Metallo-hydrolase/oxidoreductase"/>
    <property type="match status" value="1"/>
</dbReference>
<feature type="binding site" evidence="7">
    <location>
        <position position="55"/>
    </location>
    <ligand>
        <name>Zn(2+)</name>
        <dbReference type="ChEBI" id="CHEBI:29105"/>
        <label>1</label>
    </ligand>
</feature>
<proteinExistence type="inferred from homology"/>
<feature type="binding site" evidence="7">
    <location>
        <position position="53"/>
    </location>
    <ligand>
        <name>Zn(2+)</name>
        <dbReference type="ChEBI" id="CHEBI:29105"/>
        <label>1</label>
    </ligand>
</feature>
<feature type="binding site" evidence="7">
    <location>
        <position position="58"/>
    </location>
    <ligand>
        <name>Zn(2+)</name>
        <dbReference type="ChEBI" id="CHEBI:29105"/>
        <label>2</label>
    </ligand>
</feature>
<evidence type="ECO:0000313" key="9">
    <source>
        <dbReference type="EMBL" id="OWQ55697.1"/>
    </source>
</evidence>
<dbReference type="InterPro" id="IPR017782">
    <property type="entry name" value="Hydroxyacylglutathione_Hdrlase"/>
</dbReference>
<dbReference type="GO" id="GO:0004416">
    <property type="term" value="F:hydroxyacylglutathione hydrolase activity"/>
    <property type="evidence" value="ECO:0007669"/>
    <property type="project" value="UniProtKB-UniRule"/>
</dbReference>
<evidence type="ECO:0000256" key="4">
    <source>
        <dbReference type="ARBA" id="ARBA00022723"/>
    </source>
</evidence>
<evidence type="ECO:0000256" key="7">
    <source>
        <dbReference type="HAMAP-Rule" id="MF_01374"/>
    </source>
</evidence>
<dbReference type="Pfam" id="PF16123">
    <property type="entry name" value="HAGH_C"/>
    <property type="match status" value="1"/>
</dbReference>
<evidence type="ECO:0000256" key="6">
    <source>
        <dbReference type="ARBA" id="ARBA00022833"/>
    </source>
</evidence>
<dbReference type="PANTHER" id="PTHR43705:SF1">
    <property type="entry name" value="HYDROXYACYLGLUTATHIONE HYDROLASE GLOB"/>
    <property type="match status" value="1"/>
</dbReference>
<reference evidence="9 10" key="1">
    <citation type="submission" date="2017-06" db="EMBL/GenBank/DDBJ databases">
        <authorList>
            <person name="Kim H.J."/>
            <person name="Triplett B.A."/>
        </authorList>
    </citation>
    <scope>NUCLEOTIDE SEQUENCE [LARGE SCALE GENOMIC DNA]</scope>
    <source>
        <strain evidence="9 10">13146</strain>
    </source>
</reference>
<dbReference type="Gene3D" id="3.60.15.10">
    <property type="entry name" value="Ribonuclease Z/Hydroxyacylglutathione hydrolase-like"/>
    <property type="match status" value="1"/>
</dbReference>
<dbReference type="InterPro" id="IPR050110">
    <property type="entry name" value="Glyoxalase_II_hydrolase"/>
</dbReference>
<feature type="binding site" evidence="7">
    <location>
        <position position="127"/>
    </location>
    <ligand>
        <name>Zn(2+)</name>
        <dbReference type="ChEBI" id="CHEBI:29105"/>
        <label>2</label>
    </ligand>
</feature>
<gene>
    <name evidence="7 9" type="primary">gloB</name>
    <name evidence="9" type="ORF">CEE60_05285</name>
</gene>
<dbReference type="InterPro" id="IPR032282">
    <property type="entry name" value="HAGH_C"/>
</dbReference>
<comment type="pathway">
    <text evidence="2 7">Secondary metabolite metabolism; methylglyoxal degradation; (R)-lactate from methylglyoxal: step 2/2.</text>
</comment>
<comment type="subunit">
    <text evidence="7">Monomer.</text>
</comment>
<dbReference type="InterPro" id="IPR035680">
    <property type="entry name" value="Clx_II_MBL"/>
</dbReference>
<organism evidence="9 10">
    <name type="scientific">Stenotrophomonas maltophilia</name>
    <name type="common">Pseudomonas maltophilia</name>
    <name type="synonym">Xanthomonas maltophilia</name>
    <dbReference type="NCBI Taxonomy" id="40324"/>
    <lineage>
        <taxon>Bacteria</taxon>
        <taxon>Pseudomonadati</taxon>
        <taxon>Pseudomonadota</taxon>
        <taxon>Gammaproteobacteria</taxon>
        <taxon>Lysobacterales</taxon>
        <taxon>Lysobacteraceae</taxon>
        <taxon>Stenotrophomonas</taxon>
        <taxon>Stenotrophomonas maltophilia group</taxon>
    </lineage>
</organism>
<dbReference type="NCBIfam" id="TIGR03413">
    <property type="entry name" value="GSH_gloB"/>
    <property type="match status" value="1"/>
</dbReference>
<dbReference type="EMBL" id="NIVS01000011">
    <property type="protein sequence ID" value="OWQ55697.1"/>
    <property type="molecule type" value="Genomic_DNA"/>
</dbReference>
<sequence>MRLTALPAFADNYIWALVADDGRAIVIDPGQAAPVLAAAAQQGWVPHSILLTHHHDDHIGGVAELQARFPGVEVYAPVEPRIQVAAHRVTEGECVQALGLGFHVVSVPGHTRSHIAFHTAEHLFSGDALFSLGCGRMFEGTPPQLLASLRKLASLPAQLMVCCAHEYTLSNAVFARHVDPTNAALSQRHEEALAMRRDDLPTLPVSLASELECNPFLRTNTPAIQAAVSAHLGRPVTDEVDVVAGLRHWKDGFRT</sequence>
<dbReference type="GO" id="GO:0046872">
    <property type="term" value="F:metal ion binding"/>
    <property type="evidence" value="ECO:0007669"/>
    <property type="project" value="UniProtKB-KW"/>
</dbReference>
<dbReference type="InterPro" id="IPR001279">
    <property type="entry name" value="Metallo-B-lactamas"/>
</dbReference>
<dbReference type="InterPro" id="IPR036866">
    <property type="entry name" value="RibonucZ/Hydroxyglut_hydro"/>
</dbReference>
<keyword evidence="4 7" id="KW-0479">Metal-binding</keyword>
<comment type="cofactor">
    <cofactor evidence="7">
        <name>Zn(2+)</name>
        <dbReference type="ChEBI" id="CHEBI:29105"/>
    </cofactor>
    <text evidence="7">Binds 2 Zn(2+) ions per subunit.</text>
</comment>
<dbReference type="CDD" id="cd07723">
    <property type="entry name" value="hydroxyacylglutathione_hydrolase_MBL-fold"/>
    <property type="match status" value="1"/>
</dbReference>
<evidence type="ECO:0000256" key="5">
    <source>
        <dbReference type="ARBA" id="ARBA00022801"/>
    </source>
</evidence>
<evidence type="ECO:0000256" key="1">
    <source>
        <dbReference type="ARBA" id="ARBA00001623"/>
    </source>
</evidence>
<dbReference type="GO" id="GO:0019243">
    <property type="term" value="P:methylglyoxal catabolic process to D-lactate via S-lactoyl-glutathione"/>
    <property type="evidence" value="ECO:0007669"/>
    <property type="project" value="UniProtKB-UniRule"/>
</dbReference>
<dbReference type="Proteomes" id="UP000198157">
    <property type="component" value="Unassembled WGS sequence"/>
</dbReference>
<dbReference type="Pfam" id="PF00753">
    <property type="entry name" value="Lactamase_B"/>
    <property type="match status" value="1"/>
</dbReference>
<dbReference type="SMART" id="SM00849">
    <property type="entry name" value="Lactamase_B"/>
    <property type="match status" value="1"/>
</dbReference>